<evidence type="ECO:0000313" key="5">
    <source>
        <dbReference type="Proteomes" id="UP001304429"/>
    </source>
</evidence>
<dbReference type="GeneID" id="63993540"/>
<dbReference type="Proteomes" id="UP001304429">
    <property type="component" value="Plasmid p3191.3"/>
</dbReference>
<evidence type="ECO:0000256" key="2">
    <source>
        <dbReference type="ARBA" id="ARBA00023163"/>
    </source>
</evidence>
<gene>
    <name evidence="4" type="ORF">R5577_23395</name>
</gene>
<keyword evidence="4" id="KW-0238">DNA-binding</keyword>
<accession>A0AAX4FSL7</accession>
<dbReference type="RefSeq" id="WP_029820892.1">
    <property type="nucleotide sequence ID" value="NZ_CP137534.1"/>
</dbReference>
<geneLocation type="plasmid" evidence="4 5">
    <name>p3191.3</name>
</geneLocation>
<organism evidence="4 5">
    <name type="scientific">Xanthomonas euvesicatoria</name>
    <dbReference type="NCBI Taxonomy" id="456327"/>
    <lineage>
        <taxon>Bacteria</taxon>
        <taxon>Pseudomonadati</taxon>
        <taxon>Pseudomonadota</taxon>
        <taxon>Gammaproteobacteria</taxon>
        <taxon>Lysobacterales</taxon>
        <taxon>Lysobacteraceae</taxon>
        <taxon>Xanthomonas</taxon>
    </lineage>
</organism>
<keyword evidence="2" id="KW-0804">Transcription</keyword>
<dbReference type="Gene3D" id="1.10.10.2690">
    <property type="match status" value="1"/>
</dbReference>
<dbReference type="EMBL" id="CP137542">
    <property type="protein sequence ID" value="WOP59156.1"/>
    <property type="molecule type" value="Genomic_DNA"/>
</dbReference>
<dbReference type="InterPro" id="IPR010921">
    <property type="entry name" value="Trp_repressor/repl_initiator"/>
</dbReference>
<dbReference type="InterPro" id="IPR032428">
    <property type="entry name" value="TrfB"/>
</dbReference>
<proteinExistence type="predicted"/>
<reference evidence="4" key="1">
    <citation type="submission" date="2023-10" db="EMBL/GenBank/DDBJ databases">
        <title>Comparative Genomic Analysis of Tomato Bacterial Spot Xanthomonads Reveals A New Lineage of Xanthomonas euvesicatoria.</title>
        <authorList>
            <person name="Huang C.-J."/>
            <person name="Wu T.-L."/>
            <person name="Wu Y.-L."/>
            <person name="Wang R.-S."/>
            <person name="Lin Y.-C."/>
        </authorList>
    </citation>
    <scope>NUCLEOTIDE SEQUENCE</scope>
    <source>
        <strain evidence="4">T0319-01</strain>
        <plasmid evidence="4">p3191.3</plasmid>
    </source>
</reference>
<feature type="domain" description="TrfB transcriptional repressor protein" evidence="3">
    <location>
        <begin position="11"/>
        <end position="90"/>
    </location>
</feature>
<dbReference type="Pfam" id="PF16509">
    <property type="entry name" value="KORA"/>
    <property type="match status" value="1"/>
</dbReference>
<dbReference type="AlphaFoldDB" id="A0AAX4FSL7"/>
<sequence>MQFQTLANFRLTDAEFDQIISKKKMAERSLNVAREIVVNGRGVAEAAEQFGVSRQQAHEMKKRIYAGYLEGLVVPPDWVEASVRAPQEMLDRFMAEVEQERIKYFSQKG</sequence>
<dbReference type="GO" id="GO:0043565">
    <property type="term" value="F:sequence-specific DNA binding"/>
    <property type="evidence" value="ECO:0007669"/>
    <property type="project" value="InterPro"/>
</dbReference>
<keyword evidence="1" id="KW-0805">Transcription regulation</keyword>
<protein>
    <submittedName>
        <fullName evidence="4">TrfB-related DNA-binding protein</fullName>
    </submittedName>
</protein>
<keyword evidence="4" id="KW-0614">Plasmid</keyword>
<dbReference type="InterPro" id="IPR053721">
    <property type="entry name" value="Fimbrial_Adhesin_Reg"/>
</dbReference>
<evidence type="ECO:0000313" key="4">
    <source>
        <dbReference type="EMBL" id="WOP59156.1"/>
    </source>
</evidence>
<evidence type="ECO:0000256" key="1">
    <source>
        <dbReference type="ARBA" id="ARBA00023015"/>
    </source>
</evidence>
<dbReference type="SUPFAM" id="SSF48295">
    <property type="entry name" value="TrpR-like"/>
    <property type="match status" value="1"/>
</dbReference>
<name>A0AAX4FSL7_XANEU</name>
<evidence type="ECO:0000259" key="3">
    <source>
        <dbReference type="Pfam" id="PF16509"/>
    </source>
</evidence>